<evidence type="ECO:0000313" key="1">
    <source>
        <dbReference type="EMBL" id="EKJ99552.1"/>
    </source>
</evidence>
<sequence>MLQCSCVQCFEVVYGVRLRAVFAKFDPCPNQFAALPWLQLERSCEACVK</sequence>
<gene>
    <name evidence="1" type="ORF">RBSH_05115</name>
</gene>
<proteinExistence type="predicted"/>
<dbReference type="AlphaFoldDB" id="K5DAS3"/>
<dbReference type="EMBL" id="AMCW01000142">
    <property type="protein sequence ID" value="EKJ99552.1"/>
    <property type="molecule type" value="Genomic_DNA"/>
</dbReference>
<organism evidence="1 2">
    <name type="scientific">Rhodopirellula baltica SH28</name>
    <dbReference type="NCBI Taxonomy" id="993517"/>
    <lineage>
        <taxon>Bacteria</taxon>
        <taxon>Pseudomonadati</taxon>
        <taxon>Planctomycetota</taxon>
        <taxon>Planctomycetia</taxon>
        <taxon>Pirellulales</taxon>
        <taxon>Pirellulaceae</taxon>
        <taxon>Rhodopirellula</taxon>
    </lineage>
</organism>
<comment type="caution">
    <text evidence="1">The sequence shown here is derived from an EMBL/GenBank/DDBJ whole genome shotgun (WGS) entry which is preliminary data.</text>
</comment>
<name>K5DAS3_RHOBT</name>
<evidence type="ECO:0000313" key="2">
    <source>
        <dbReference type="Proteomes" id="UP000007993"/>
    </source>
</evidence>
<dbReference type="PATRIC" id="fig|993517.3.peg.5542"/>
<protein>
    <submittedName>
        <fullName evidence="1">Uncharacterized protein</fullName>
    </submittedName>
</protein>
<reference evidence="1 2" key="1">
    <citation type="journal article" date="2013" name="Mar. Genomics">
        <title>Expression of sulfatases in Rhodopirellula baltica and the diversity of sulfatases in the genus Rhodopirellula.</title>
        <authorList>
            <person name="Wegner C.E."/>
            <person name="Richter-Heitmann T."/>
            <person name="Klindworth A."/>
            <person name="Klockow C."/>
            <person name="Richter M."/>
            <person name="Achstetter T."/>
            <person name="Glockner F.O."/>
            <person name="Harder J."/>
        </authorList>
    </citation>
    <scope>NUCLEOTIDE SEQUENCE [LARGE SCALE GENOMIC DNA]</scope>
    <source>
        <strain evidence="1 2">SH28</strain>
    </source>
</reference>
<accession>K5DAS3</accession>
<dbReference type="Proteomes" id="UP000007993">
    <property type="component" value="Unassembled WGS sequence"/>
</dbReference>